<evidence type="ECO:0000313" key="15">
    <source>
        <dbReference type="Proteomes" id="UP000613193"/>
    </source>
</evidence>
<evidence type="ECO:0000256" key="9">
    <source>
        <dbReference type="ARBA" id="ARBA00023136"/>
    </source>
</evidence>
<comment type="caution">
    <text evidence="14">The sequence shown here is derived from an EMBL/GenBank/DDBJ whole genome shotgun (WGS) entry which is preliminary data.</text>
</comment>
<dbReference type="Proteomes" id="UP000613193">
    <property type="component" value="Unassembled WGS sequence"/>
</dbReference>
<protein>
    <submittedName>
        <fullName evidence="14">Transglycosylase domain-containing protein</fullName>
    </submittedName>
</protein>
<evidence type="ECO:0000256" key="5">
    <source>
        <dbReference type="ARBA" id="ARBA00022692"/>
    </source>
</evidence>
<keyword evidence="1" id="KW-1003">Cell membrane</keyword>
<gene>
    <name evidence="14" type="ORF">I5M19_11645</name>
</gene>
<sequence length="748" mass="84618">MRRININSKYIRIAGIVAALVIVIVLIGGYIAYSKREVLLQKAIYKAKTKAKRDYNLDVKIGSAHFTGISTVAFSDISIIPYQRDSLMFVKNFTVSVKLLPLIFGNIKLADVTLQNGHLSLTSIKGVKNFDFLFKKKKDSTATKNKVDLSVLSNNLINEVLYKIPDNLSLKNFMISFRDDSTKLKLLAQTAIINDGQLTSTINVDNGAAIWHFAGLMHPSDKDIDVKLFADGKKVELPIIEKKFRLKLNFDTLTTRLTKVSNGGGETKIYSYFAVRNLLINHPALSVSNIVIPNGSIDANIFVGENYLSLDSSSVVHLKKITANPYIKYTLNPVKIYELKINTGWQNAQDLFDSFPDGMFESLDGMKVAGKLNYNLNLFLNSAHVDDVVFDSRLEKQNFKILKYGKTDLNKLNSSFVYVPYEKGKAMSPHIIGPSNPEFTPLQNIAPDLRNAVMTAEDPSFYSNHGFVEESIRKSIATDFKDKKFKRGGSTISMQLVKNAFLSRNKTLSRKIEEILIVWLIENNQIMSKNRMLEVYFNIIEWGRNIYGISEASHYYFGKAPSQLTLGESIYLASIVPNPKAGLYAFQPDGTLRQGLHGYFNLIGRLMASKGLTQRDSNAYGFYNVRLREALRREAPADTTLADSLMMQLNDDGQLPAFDEAKRPSFFQRLLGKKDTSAAAKAEAKIKETDEMIKNRLKQEIEQLKNDYDYKIDHIDTAGKTKKEIRQEKRRLKKEEKDKENTLKDRMP</sequence>
<dbReference type="GO" id="GO:0009274">
    <property type="term" value="C:peptidoglycan-based cell wall"/>
    <property type="evidence" value="ECO:0007669"/>
    <property type="project" value="InterPro"/>
</dbReference>
<keyword evidence="3" id="KW-0328">Glycosyltransferase</keyword>
<dbReference type="InterPro" id="IPR023346">
    <property type="entry name" value="Lysozyme-like_dom_sf"/>
</dbReference>
<keyword evidence="2" id="KW-0997">Cell inner membrane</keyword>
<dbReference type="PANTHER" id="PTHR30400:SF0">
    <property type="entry name" value="BIOSYNTHETIC PEPTIDOGLYCAN TRANSGLYCOSYLASE"/>
    <property type="match status" value="1"/>
</dbReference>
<dbReference type="AlphaFoldDB" id="A0A934PUV3"/>
<dbReference type="GO" id="GO:0071555">
    <property type="term" value="P:cell wall organization"/>
    <property type="evidence" value="ECO:0007669"/>
    <property type="project" value="UniProtKB-KW"/>
</dbReference>
<dbReference type="InterPro" id="IPR011812">
    <property type="entry name" value="Pep_trsgly"/>
</dbReference>
<evidence type="ECO:0000256" key="12">
    <source>
        <dbReference type="SAM" id="Phobius"/>
    </source>
</evidence>
<keyword evidence="6" id="KW-0133">Cell shape</keyword>
<evidence type="ECO:0000256" key="6">
    <source>
        <dbReference type="ARBA" id="ARBA00022960"/>
    </source>
</evidence>
<keyword evidence="4" id="KW-0808">Transferase</keyword>
<keyword evidence="7" id="KW-0573">Peptidoglycan synthesis</keyword>
<keyword evidence="9 12" id="KW-0472">Membrane</keyword>
<evidence type="ECO:0000256" key="2">
    <source>
        <dbReference type="ARBA" id="ARBA00022519"/>
    </source>
</evidence>
<evidence type="ECO:0000256" key="3">
    <source>
        <dbReference type="ARBA" id="ARBA00022676"/>
    </source>
</evidence>
<dbReference type="Pfam" id="PF00912">
    <property type="entry name" value="Transgly"/>
    <property type="match status" value="1"/>
</dbReference>
<dbReference type="InterPro" id="IPR001264">
    <property type="entry name" value="Glyco_trans_51"/>
</dbReference>
<dbReference type="EMBL" id="JAEHFW010000002">
    <property type="protein sequence ID" value="MBK0379967.1"/>
    <property type="molecule type" value="Genomic_DNA"/>
</dbReference>
<keyword evidence="8 12" id="KW-1133">Transmembrane helix</keyword>
<feature type="transmembrane region" description="Helical" evidence="12">
    <location>
        <begin position="12"/>
        <end position="33"/>
    </location>
</feature>
<dbReference type="GO" id="GO:0016763">
    <property type="term" value="F:pentosyltransferase activity"/>
    <property type="evidence" value="ECO:0007669"/>
    <property type="project" value="InterPro"/>
</dbReference>
<dbReference type="GO" id="GO:0009252">
    <property type="term" value="P:peptidoglycan biosynthetic process"/>
    <property type="evidence" value="ECO:0007669"/>
    <property type="project" value="UniProtKB-KW"/>
</dbReference>
<keyword evidence="10" id="KW-0961">Cell wall biogenesis/degradation</keyword>
<evidence type="ECO:0000313" key="14">
    <source>
        <dbReference type="EMBL" id="MBK0379967.1"/>
    </source>
</evidence>
<evidence type="ECO:0000256" key="10">
    <source>
        <dbReference type="ARBA" id="ARBA00023316"/>
    </source>
</evidence>
<dbReference type="SUPFAM" id="SSF53955">
    <property type="entry name" value="Lysozyme-like"/>
    <property type="match status" value="1"/>
</dbReference>
<dbReference type="InterPro" id="IPR036950">
    <property type="entry name" value="PBP_transglycosylase"/>
</dbReference>
<evidence type="ECO:0000259" key="13">
    <source>
        <dbReference type="Pfam" id="PF00912"/>
    </source>
</evidence>
<organism evidence="14 15">
    <name type="scientific">Mucilaginibacter segetis</name>
    <dbReference type="NCBI Taxonomy" id="2793071"/>
    <lineage>
        <taxon>Bacteria</taxon>
        <taxon>Pseudomonadati</taxon>
        <taxon>Bacteroidota</taxon>
        <taxon>Sphingobacteriia</taxon>
        <taxon>Sphingobacteriales</taxon>
        <taxon>Sphingobacteriaceae</taxon>
        <taxon>Mucilaginibacter</taxon>
    </lineage>
</organism>
<name>A0A934PUV3_9SPHI</name>
<evidence type="ECO:0000256" key="4">
    <source>
        <dbReference type="ARBA" id="ARBA00022679"/>
    </source>
</evidence>
<reference evidence="14" key="1">
    <citation type="submission" date="2020-12" db="EMBL/GenBank/DDBJ databases">
        <title>Bacterial novel species Mucilaginibacter sp. SD-g isolated from soil.</title>
        <authorList>
            <person name="Jung H.-Y."/>
        </authorList>
    </citation>
    <scope>NUCLEOTIDE SEQUENCE</scope>
    <source>
        <strain evidence="14">SD-g</strain>
    </source>
</reference>
<evidence type="ECO:0000256" key="8">
    <source>
        <dbReference type="ARBA" id="ARBA00022989"/>
    </source>
</evidence>
<evidence type="ECO:0000256" key="11">
    <source>
        <dbReference type="SAM" id="MobiDB-lite"/>
    </source>
</evidence>
<keyword evidence="5 12" id="KW-0812">Transmembrane</keyword>
<dbReference type="RefSeq" id="WP_200066504.1">
    <property type="nucleotide sequence ID" value="NZ_JAEHFW010000002.1"/>
</dbReference>
<feature type="region of interest" description="Disordered" evidence="11">
    <location>
        <begin position="719"/>
        <end position="748"/>
    </location>
</feature>
<keyword evidence="15" id="KW-1185">Reference proteome</keyword>
<proteinExistence type="predicted"/>
<evidence type="ECO:0000256" key="7">
    <source>
        <dbReference type="ARBA" id="ARBA00022984"/>
    </source>
</evidence>
<feature type="domain" description="Glycosyl transferase family 51" evidence="13">
    <location>
        <begin position="435"/>
        <end position="581"/>
    </location>
</feature>
<dbReference type="GO" id="GO:0008360">
    <property type="term" value="P:regulation of cell shape"/>
    <property type="evidence" value="ECO:0007669"/>
    <property type="project" value="UniProtKB-KW"/>
</dbReference>
<accession>A0A934PUV3</accession>
<dbReference type="GO" id="GO:0016020">
    <property type="term" value="C:membrane"/>
    <property type="evidence" value="ECO:0007669"/>
    <property type="project" value="InterPro"/>
</dbReference>
<evidence type="ECO:0000256" key="1">
    <source>
        <dbReference type="ARBA" id="ARBA00022475"/>
    </source>
</evidence>
<dbReference type="Gene3D" id="1.10.3810.10">
    <property type="entry name" value="Biosynthetic peptidoglycan transglycosylase-like"/>
    <property type="match status" value="1"/>
</dbReference>
<dbReference type="PANTHER" id="PTHR30400">
    <property type="entry name" value="MONOFUNCTIONAL BIOSYNTHETIC PEPTIDOGLYCAN TRANSGLYCOSYLASE"/>
    <property type="match status" value="1"/>
</dbReference>